<keyword evidence="1" id="KW-0378">Hydrolase</keyword>
<evidence type="ECO:0000259" key="5">
    <source>
        <dbReference type="SMART" id="SM00477"/>
    </source>
</evidence>
<dbReference type="EMBL" id="VSWD01000010">
    <property type="protein sequence ID" value="KAK3089994.1"/>
    <property type="molecule type" value="Genomic_DNA"/>
</dbReference>
<evidence type="ECO:0000313" key="6">
    <source>
        <dbReference type="EMBL" id="KAK3089994.1"/>
    </source>
</evidence>
<proteinExistence type="predicted"/>
<feature type="region of interest" description="Disordered" evidence="3">
    <location>
        <begin position="22"/>
        <end position="62"/>
    </location>
</feature>
<dbReference type="PANTHER" id="PTHR10151">
    <property type="entry name" value="ECTONUCLEOTIDE PYROPHOSPHATASE/PHOSPHODIESTERASE"/>
    <property type="match status" value="1"/>
</dbReference>
<accession>A0AA89BT20</accession>
<comment type="caution">
    <text evidence="6">The sequence shown here is derived from an EMBL/GenBank/DDBJ whole genome shotgun (WGS) entry which is preliminary data.</text>
</comment>
<dbReference type="InterPro" id="IPR044925">
    <property type="entry name" value="His-Me_finger_sf"/>
</dbReference>
<dbReference type="InterPro" id="IPR044929">
    <property type="entry name" value="DNA/RNA_non-sp_Endonuclease_sf"/>
</dbReference>
<protein>
    <recommendedName>
        <fullName evidence="5">ENPP1-3/EXOG-like endonuclease/phosphodiesterase domain-containing protein</fullName>
    </recommendedName>
</protein>
<evidence type="ECO:0000256" key="3">
    <source>
        <dbReference type="SAM" id="MobiDB-lite"/>
    </source>
</evidence>
<name>A0AA89BT20_PINIB</name>
<feature type="domain" description="ENPP1-3/EXOG-like endonuclease/phosphodiesterase" evidence="5">
    <location>
        <begin position="861"/>
        <end position="1044"/>
    </location>
</feature>
<dbReference type="GO" id="GO:0046872">
    <property type="term" value="F:metal ion binding"/>
    <property type="evidence" value="ECO:0007669"/>
    <property type="project" value="InterPro"/>
</dbReference>
<dbReference type="Gene3D" id="3.40.720.10">
    <property type="entry name" value="Alkaline Phosphatase, subunit A"/>
    <property type="match status" value="3"/>
</dbReference>
<dbReference type="GO" id="GO:0003676">
    <property type="term" value="F:nucleic acid binding"/>
    <property type="evidence" value="ECO:0007669"/>
    <property type="project" value="InterPro"/>
</dbReference>
<reference evidence="6" key="1">
    <citation type="submission" date="2019-08" db="EMBL/GenBank/DDBJ databases">
        <title>The improved chromosome-level genome for the pearl oyster Pinctada fucata martensii using PacBio sequencing and Hi-C.</title>
        <authorList>
            <person name="Zheng Z."/>
        </authorList>
    </citation>
    <scope>NUCLEOTIDE SEQUENCE</scope>
    <source>
        <strain evidence="6">ZZ-2019</strain>
        <tissue evidence="6">Adductor muscle</tissue>
    </source>
</reference>
<keyword evidence="4" id="KW-0732">Signal</keyword>
<dbReference type="Gene3D" id="3.40.570.10">
    <property type="entry name" value="Extracellular Endonuclease, subunit A"/>
    <property type="match status" value="2"/>
</dbReference>
<dbReference type="SMART" id="SM00477">
    <property type="entry name" value="NUC"/>
    <property type="match status" value="1"/>
</dbReference>
<dbReference type="Pfam" id="PF01223">
    <property type="entry name" value="Endonuclease_NS"/>
    <property type="match status" value="1"/>
</dbReference>
<organism evidence="6 7">
    <name type="scientific">Pinctada imbricata</name>
    <name type="common">Atlantic pearl-oyster</name>
    <name type="synonym">Pinctada martensii</name>
    <dbReference type="NCBI Taxonomy" id="66713"/>
    <lineage>
        <taxon>Eukaryota</taxon>
        <taxon>Metazoa</taxon>
        <taxon>Spiralia</taxon>
        <taxon>Lophotrochozoa</taxon>
        <taxon>Mollusca</taxon>
        <taxon>Bivalvia</taxon>
        <taxon>Autobranchia</taxon>
        <taxon>Pteriomorphia</taxon>
        <taxon>Pterioida</taxon>
        <taxon>Pterioidea</taxon>
        <taxon>Pteriidae</taxon>
        <taxon>Pinctada</taxon>
    </lineage>
</organism>
<keyword evidence="7" id="KW-1185">Reference proteome</keyword>
<dbReference type="InterPro" id="IPR020821">
    <property type="entry name" value="ENPP1-3/EXOG-like_nuc-like"/>
</dbReference>
<gene>
    <name evidence="6" type="ORF">FSP39_008300</name>
</gene>
<dbReference type="Pfam" id="PF01663">
    <property type="entry name" value="Phosphodiest"/>
    <property type="match status" value="3"/>
</dbReference>
<evidence type="ECO:0000256" key="1">
    <source>
        <dbReference type="ARBA" id="ARBA00022801"/>
    </source>
</evidence>
<sequence length="1800" mass="204411">MLVLLAVALGVGLGIGLNRSKEDKSAENLNTPAAQVGGTNQTSTGKTTPQSTTKPSSTTKPHTWIELPCMPPGGESHKCPWKKNPLLLFSLDGFRADYLTRNMTPTIQKLSTCGVHTPYMRSVYPTLTFPNHYTIVTGLYPESHGIVNNNMYDPIINKTLTLYGTEKSDPKWWGGEPIWITAKKQGKRSAAYFWVGTDVNITGQYPDVWNAYDGKITFEARIDTALEWLSLPEHKRPDLILLYVNEPDHTGHGYGPDKEKVDEMLVKVDKLISRLMNGLYQKQIHNCVNMMIMADHGMEDTSCDRKVLLNNYINIKDKLIFDGTIGTIHENYHATTKKDSDVVLKNTQEMKIATVWKAIMVLTNLYKSMQALFLAHGPDFKQNIKTEPFENIELYNTMCDLLGIKPAPNNGTLGALSHILHNPTLILSRKLTNLKMSSIPFGEPRLSEHIESCKLQNGPYTSGYSWQHKMPIWSSFVLIDIQKFSNISGDFCSIKDSRIPSKASASCSDYENRSQEISYVFLDGTDDVVPVPTHFYIILMKCNDSTIQLDLCQEQGIQILSFILPHVPTITNCMGLYPESHGIISNKMYDEDIGEVFTIGGTSKANPQWWGGEPLWITAKKQGKKTATFFWPGSDVNISGVYPDMWKLYDGKVGYPERVYTIIDWLTLPEGEKPDFVTLYFDQPDHIAHSTGPDDGQVNAQLQTVDDMLFRLMDALYHKGLHNCVNIIVIADHGFDHTSCSQLVKLPNYITNITDLLIFDGTFGRIQPQFHRLKETGRDKYTVFPNDYVRPAETIVDELMCKHKEMKVFTKDTVPRRHHYFNNPRMGDILLDVADQWLVTRTNSYFCSGGNHGWDNLYKAMHALFLAHGPAFKKKIQTDSFENIELYNLMCDFVYPDADMGIFIDSNSVPMYDSFKNGIWKSLFGIIKEYNKKFGDISVITGPAYDNDGDALADSLTDLSNITVHANSSIPLPTHYFVILTKCSNGSDILPCKTGVDVQSFILPHTDGIPNCLSDKDFLQDNVARVKDVELLTGLEFFTKNYSISEHARLQTYLPVKIWPSSLTETWLDTNCETADEKCSSEYQPLLLISLDGFRADYLLRNLTPNIKRFLKCGVHAPYMRSVFPTKTFPNHYSIVTGLYPESHGIIDNNMYDKNIGERFGLGKPNASDPRWWGGDPIWNTVRKHNKTSATFFWPGSDVEVNGEFLEYLDVTYSERVQQILKWMDMPSESRPDFMTLYFEEPDKQGHIVGPDDTKINLALAKVDKAIGELMEGLLTRQLHNCVNIIIIADHGMADTSCNRLITFMDYLTSTYNKYIYDGPFGRINPNYRYSSGKIVPVENPDNVSSIMANLTCHPHFKAYRKEELPVRYHYVNNDRIDPIVIDVEDKWLVTYRSLSRYGERYCSGGNHGYDNRYKSMRALFLAHGPEFRQNVTVNAFENIELYNLMTDILKIKASPNNGTRGSLNHVLRSPPVHAVELFHTYRNANQNFTVADYLRLVNNSDCSTVCPTVLPEKKHEIAALLYMSSMMTHPDVTSMLPHGLPRLMTDANVSVLYQPMFVTGYGPDIQSPLWIAFSFPKMLNFLIDNIFVVLGGKVFQQIVGIPMGTNCAPLLADIFLYSYEAEFIQSLVSEGKRYLASDFNFTYRYIDDVLSINNPKFADYLSSIYPSELDVKETTETNNSASYLDIMFSYDTDGHMNTSLYDKRDDFNFSITNFPFLSSNIPSSPAYGVFISQLIRYARASTKYTDFVLRARRLSDKLLSQGYVCDRLTSSLRKFYGRYGRLVIHYDVPLSRMVDDILS</sequence>
<dbReference type="GO" id="GO:0016787">
    <property type="term" value="F:hydrolase activity"/>
    <property type="evidence" value="ECO:0007669"/>
    <property type="project" value="UniProtKB-KW"/>
</dbReference>
<dbReference type="Proteomes" id="UP001186944">
    <property type="component" value="Unassembled WGS sequence"/>
</dbReference>
<dbReference type="CDD" id="cd16018">
    <property type="entry name" value="Enpp"/>
    <property type="match status" value="3"/>
</dbReference>
<dbReference type="PANTHER" id="PTHR10151:SF114">
    <property type="entry name" value="ECTONUCLEOTIDE PYROPHOSPHATASE_PHOSPHODIESTERASE C27A7.3"/>
    <property type="match status" value="1"/>
</dbReference>
<dbReference type="SUPFAM" id="SSF54060">
    <property type="entry name" value="His-Me finger endonucleases"/>
    <property type="match status" value="1"/>
</dbReference>
<dbReference type="InterPro" id="IPR001604">
    <property type="entry name" value="Endo_G_ENPP1-like_dom"/>
</dbReference>
<feature type="compositionally biased region" description="Low complexity" evidence="3">
    <location>
        <begin position="42"/>
        <end position="62"/>
    </location>
</feature>
<feature type="chain" id="PRO_5041661032" description="ENPP1-3/EXOG-like endonuclease/phosphodiesterase domain-containing protein" evidence="4">
    <location>
        <begin position="17"/>
        <end position="1800"/>
    </location>
</feature>
<keyword evidence="2" id="KW-0325">Glycoprotein</keyword>
<feature type="signal peptide" evidence="4">
    <location>
        <begin position="1"/>
        <end position="16"/>
    </location>
</feature>
<dbReference type="SUPFAM" id="SSF53649">
    <property type="entry name" value="Alkaline phosphatase-like"/>
    <property type="match status" value="3"/>
</dbReference>
<dbReference type="InterPro" id="IPR017850">
    <property type="entry name" value="Alkaline_phosphatase_core_sf"/>
</dbReference>
<dbReference type="Gene3D" id="3.30.1360.180">
    <property type="match status" value="2"/>
</dbReference>
<evidence type="ECO:0000313" key="7">
    <source>
        <dbReference type="Proteomes" id="UP001186944"/>
    </source>
</evidence>
<dbReference type="InterPro" id="IPR002591">
    <property type="entry name" value="Phosphodiest/P_Trfase"/>
</dbReference>
<evidence type="ECO:0000256" key="4">
    <source>
        <dbReference type="SAM" id="SignalP"/>
    </source>
</evidence>
<feature type="compositionally biased region" description="Polar residues" evidence="3">
    <location>
        <begin position="27"/>
        <end position="41"/>
    </location>
</feature>
<evidence type="ECO:0000256" key="2">
    <source>
        <dbReference type="ARBA" id="ARBA00023180"/>
    </source>
</evidence>